<organism evidence="6 7">
    <name type="scientific">Helianthus annuus</name>
    <name type="common">Common sunflower</name>
    <dbReference type="NCBI Taxonomy" id="4232"/>
    <lineage>
        <taxon>Eukaryota</taxon>
        <taxon>Viridiplantae</taxon>
        <taxon>Streptophyta</taxon>
        <taxon>Embryophyta</taxon>
        <taxon>Tracheophyta</taxon>
        <taxon>Spermatophyta</taxon>
        <taxon>Magnoliopsida</taxon>
        <taxon>eudicotyledons</taxon>
        <taxon>Gunneridae</taxon>
        <taxon>Pentapetalae</taxon>
        <taxon>asterids</taxon>
        <taxon>campanulids</taxon>
        <taxon>Asterales</taxon>
        <taxon>Asteraceae</taxon>
        <taxon>Asteroideae</taxon>
        <taxon>Heliantheae alliance</taxon>
        <taxon>Heliantheae</taxon>
        <taxon>Helianthus</taxon>
    </lineage>
</organism>
<dbReference type="Pfam" id="PF01535">
    <property type="entry name" value="PPR"/>
    <property type="match status" value="4"/>
</dbReference>
<dbReference type="Proteomes" id="UP000215914">
    <property type="component" value="Chromosome 6"/>
</dbReference>
<dbReference type="FunFam" id="1.25.40.10:FF:000366">
    <property type="entry name" value="Pentatricopeptide (PPR) repeat-containing protein"/>
    <property type="match status" value="1"/>
</dbReference>
<dbReference type="InterPro" id="IPR046960">
    <property type="entry name" value="PPR_At4g14850-like_plant"/>
</dbReference>
<dbReference type="Pfam" id="PF20431">
    <property type="entry name" value="E_motif"/>
    <property type="match status" value="1"/>
</dbReference>
<evidence type="ECO:0000256" key="3">
    <source>
        <dbReference type="PROSITE-ProRule" id="PRU00708"/>
    </source>
</evidence>
<dbReference type="OrthoDB" id="185373at2759"/>
<name>A0A251UJ95_HELAN</name>
<dbReference type="Pfam" id="PF13041">
    <property type="entry name" value="PPR_2"/>
    <property type="match status" value="5"/>
</dbReference>
<dbReference type="FunFam" id="1.25.40.10:FF:000393">
    <property type="entry name" value="Pentatricopeptide repeat-containing protein At1g20230"/>
    <property type="match status" value="1"/>
</dbReference>
<dbReference type="EMBL" id="MNCJ02000321">
    <property type="protein sequence ID" value="KAF5803466.1"/>
    <property type="molecule type" value="Genomic_DNA"/>
</dbReference>
<dbReference type="InterPro" id="IPR002885">
    <property type="entry name" value="PPR_rpt"/>
</dbReference>
<keyword evidence="2" id="KW-0677">Repeat</keyword>
<dbReference type="PANTHER" id="PTHR47926:SF347">
    <property type="entry name" value="PENTATRICOPEPTIDE REPEAT-CONTAINING PROTEIN"/>
    <property type="match status" value="1"/>
</dbReference>
<comment type="similarity">
    <text evidence="1">Belongs to the PPR family. PCMP-H subfamily.</text>
</comment>
<reference evidence="5 7" key="1">
    <citation type="journal article" date="2017" name="Nature">
        <title>The sunflower genome provides insights into oil metabolism, flowering and Asterid evolution.</title>
        <authorList>
            <person name="Badouin H."/>
            <person name="Gouzy J."/>
            <person name="Grassa C.J."/>
            <person name="Murat F."/>
            <person name="Staton S.E."/>
            <person name="Cottret L."/>
            <person name="Lelandais-Briere C."/>
            <person name="Owens G.L."/>
            <person name="Carrere S."/>
            <person name="Mayjonade B."/>
            <person name="Legrand L."/>
            <person name="Gill N."/>
            <person name="Kane N.C."/>
            <person name="Bowers J.E."/>
            <person name="Hubner S."/>
            <person name="Bellec A."/>
            <person name="Berard A."/>
            <person name="Berges H."/>
            <person name="Blanchet N."/>
            <person name="Boniface M.C."/>
            <person name="Brunel D."/>
            <person name="Catrice O."/>
            <person name="Chaidir N."/>
            <person name="Claudel C."/>
            <person name="Donnadieu C."/>
            <person name="Faraut T."/>
            <person name="Fievet G."/>
            <person name="Helmstetter N."/>
            <person name="King M."/>
            <person name="Knapp S.J."/>
            <person name="Lai Z."/>
            <person name="Le Paslier M.C."/>
            <person name="Lippi Y."/>
            <person name="Lorenzon L."/>
            <person name="Mandel J.R."/>
            <person name="Marage G."/>
            <person name="Marchand G."/>
            <person name="Marquand E."/>
            <person name="Bret-Mestries E."/>
            <person name="Morien E."/>
            <person name="Nambeesan S."/>
            <person name="Nguyen T."/>
            <person name="Pegot-Espagnet P."/>
            <person name="Pouilly N."/>
            <person name="Raftis F."/>
            <person name="Sallet E."/>
            <person name="Schiex T."/>
            <person name="Thomas J."/>
            <person name="Vandecasteele C."/>
            <person name="Vares D."/>
            <person name="Vear F."/>
            <person name="Vautrin S."/>
            <person name="Crespi M."/>
            <person name="Mangin B."/>
            <person name="Burke J.M."/>
            <person name="Salse J."/>
            <person name="Munos S."/>
            <person name="Vincourt P."/>
            <person name="Rieseberg L.H."/>
            <person name="Langlade N.B."/>
        </authorList>
    </citation>
    <scope>NUCLEOTIDE SEQUENCE [LARGE SCALE GENOMIC DNA]</scope>
    <source>
        <strain evidence="7">cv. SF193</strain>
        <tissue evidence="5">Leaves</tissue>
    </source>
</reference>
<dbReference type="GO" id="GO:0003723">
    <property type="term" value="F:RNA binding"/>
    <property type="evidence" value="ECO:0007669"/>
    <property type="project" value="InterPro"/>
</dbReference>
<dbReference type="InParanoid" id="A0A251UJ95"/>
<feature type="repeat" description="PPR" evidence="3">
    <location>
        <begin position="144"/>
        <end position="178"/>
    </location>
</feature>
<dbReference type="EMBL" id="CM007895">
    <property type="protein sequence ID" value="OTG23440.1"/>
    <property type="molecule type" value="Genomic_DNA"/>
</dbReference>
<evidence type="ECO:0000313" key="5">
    <source>
        <dbReference type="EMBL" id="KAF5803466.1"/>
    </source>
</evidence>
<evidence type="ECO:0000256" key="2">
    <source>
        <dbReference type="ARBA" id="ARBA00022737"/>
    </source>
</evidence>
<feature type="repeat" description="PPR" evidence="3">
    <location>
        <begin position="555"/>
        <end position="589"/>
    </location>
</feature>
<dbReference type="Pfam" id="PF14432">
    <property type="entry name" value="DYW_deaminase"/>
    <property type="match status" value="1"/>
</dbReference>
<dbReference type="AlphaFoldDB" id="A0A251UJ95"/>
<evidence type="ECO:0000256" key="1">
    <source>
        <dbReference type="ARBA" id="ARBA00006643"/>
    </source>
</evidence>
<dbReference type="InterPro" id="IPR032867">
    <property type="entry name" value="DYW_dom"/>
</dbReference>
<dbReference type="FunFam" id="1.25.40.10:FF:000031">
    <property type="entry name" value="Pentatricopeptide repeat-containing protein mitochondrial"/>
    <property type="match status" value="1"/>
</dbReference>
<evidence type="ECO:0000313" key="7">
    <source>
        <dbReference type="Proteomes" id="UP000215914"/>
    </source>
</evidence>
<feature type="repeat" description="PPR" evidence="3">
    <location>
        <begin position="658"/>
        <end position="693"/>
    </location>
</feature>
<dbReference type="Gene3D" id="1.25.40.10">
    <property type="entry name" value="Tetratricopeptide repeat domain"/>
    <property type="match status" value="6"/>
</dbReference>
<dbReference type="InterPro" id="IPR046849">
    <property type="entry name" value="E2_motif"/>
</dbReference>
<proteinExistence type="inferred from homology"/>
<dbReference type="OMA" id="DVYDYML"/>
<dbReference type="NCBIfam" id="TIGR00756">
    <property type="entry name" value="PPR"/>
    <property type="match status" value="8"/>
</dbReference>
<accession>A0A251UJ95</accession>
<dbReference type="SUPFAM" id="SSF81901">
    <property type="entry name" value="HCP-like"/>
    <property type="match status" value="1"/>
</dbReference>
<sequence length="965" mass="108509">MAVYSTPFTLHHNKLCLQNHPIVALNLHHHRRFSTITKCVNSSKPNHTTSICVPEHELMLMNVATVLHSLDLTNPDQCVQSYALILRNCRKLHNLQLGLQLHGHMIVTGVDLCEFLGSQLLEFYCKLGTVDDTRKLFDEMSERNVFSWTSVIGLYSELGDYEEVISLFYMMIDQGVRPDHFVFPKVFKACAQLRDYKSGKDVYDYMTSIGFEGNNSVKRAFLDMFLKCGRMDIARRLFEQMDSVDVVMCNMMVSGYVSKRDFERALRYVDQMRLKGVMPDRVTYNTILSGLAQVGRFKEAAKYFSKMDGFGELEPNIVSWTALITGNMQNGSPSRALNIFRKMINRGIKPNSTTISSVISVCTSLCLERLGKEIHGYCIKTEELDSNLVVNNALIDFYSKSQNVNNGARKNFNKIQHKDLVSWNSILAAYATKGCRDDVIKLLYEMELQGFLPDVITWNGLITGFTQYGDGKTALEFFAKMCQLGVSPNTTSISGILTACAQSKNLKMGKEIHNYTIRNGIEMATGVGSALIAMYSGCDDLEASHAVFNGLLTKDVVMWNSLIAASGKSGFGVGALDLLREMKLNNAQPDSVTMISVLTACSKLAALRQGREIHQYIIRHGLDSSNFVCNALIDMYGRCGAIYKSRQVFDLSVGQRRDIVSWNVMIAAYGMHGFGTEALKLFKYMTVDEGTRPNHVTFTNLLSACSHSGLITEGRDLFDLMKQEYALEPDMEQYACMVDLMARSGQLSETLEFIEKMPFEANAAIWGSLLGACRIHLNLEMAEHAARFLFELEPESSGNYILLANIYSSLGRWEDASRIRCLMKERGVTKSPGCSWIEVGRKVYSFVVGDTSHPFMDQISAKMQSLYTKIKEKGYVPDTKFVLQNMEEAEKEMILCGHSEKLALAFGLISTSGSSLRIIKNLRVCGDCHSAMKYISAVEKREIIMRDNYRFHHFVDGVCSCGDYW</sequence>
<feature type="repeat" description="PPR" evidence="3">
    <location>
        <begin position="280"/>
        <end position="314"/>
    </location>
</feature>
<keyword evidence="7" id="KW-1185">Reference proteome</keyword>
<feature type="repeat" description="PPR" evidence="3">
    <location>
        <begin position="419"/>
        <end position="453"/>
    </location>
</feature>
<feature type="repeat" description="PPR" evidence="3">
    <location>
        <begin position="694"/>
        <end position="724"/>
    </location>
</feature>
<reference evidence="6" key="2">
    <citation type="submission" date="2017-02" db="EMBL/GenBank/DDBJ databases">
        <title>Sunflower complete genome.</title>
        <authorList>
            <person name="Langlade N."/>
            <person name="Munos S."/>
        </authorList>
    </citation>
    <scope>NUCLEOTIDE SEQUENCE [LARGE SCALE GENOMIC DNA]</scope>
    <source>
        <tissue evidence="6">Leaves</tissue>
    </source>
</reference>
<dbReference type="InterPro" id="IPR046848">
    <property type="entry name" value="E_motif"/>
</dbReference>
<dbReference type="PANTHER" id="PTHR47926">
    <property type="entry name" value="PENTATRICOPEPTIDE REPEAT-CONTAINING PROTEIN"/>
    <property type="match status" value="1"/>
</dbReference>
<dbReference type="Pfam" id="PF20430">
    <property type="entry name" value="Eplus_motif"/>
    <property type="match status" value="1"/>
</dbReference>
<feature type="repeat" description="PPR" evidence="3">
    <location>
        <begin position="316"/>
        <end position="350"/>
    </location>
</feature>
<dbReference type="FunFam" id="1.25.40.10:FF:000073">
    <property type="entry name" value="Pentatricopeptide repeat-containing protein chloroplastic"/>
    <property type="match status" value="1"/>
</dbReference>
<dbReference type="PROSITE" id="PS51375">
    <property type="entry name" value="PPR"/>
    <property type="match status" value="9"/>
</dbReference>
<feature type="repeat" description="PPR" evidence="3">
    <location>
        <begin position="454"/>
        <end position="488"/>
    </location>
</feature>
<evidence type="ECO:0000313" key="6">
    <source>
        <dbReference type="EMBL" id="OTG23440.1"/>
    </source>
</evidence>
<reference evidence="5" key="3">
    <citation type="submission" date="2020-06" db="EMBL/GenBank/DDBJ databases">
        <title>Helianthus annuus Genome sequencing and assembly Release 2.</title>
        <authorList>
            <person name="Gouzy J."/>
            <person name="Langlade N."/>
            <person name="Munos S."/>
        </authorList>
    </citation>
    <scope>NUCLEOTIDE SEQUENCE</scope>
    <source>
        <tissue evidence="5">Leaves</tissue>
    </source>
</reference>
<dbReference type="InterPro" id="IPR011990">
    <property type="entry name" value="TPR-like_helical_dom_sf"/>
</dbReference>
<feature type="domain" description="DYW" evidence="4">
    <location>
        <begin position="874"/>
        <end position="965"/>
    </location>
</feature>
<gene>
    <name evidence="6" type="ORF">HannXRQ_Chr06g0182541</name>
    <name evidence="5" type="ORF">HanXRQr2_Chr06g0271631</name>
</gene>
<protein>
    <submittedName>
        <fullName evidence="6">Putative tetratricopeptide-like helical domain, DYW domain protein</fullName>
    </submittedName>
    <submittedName>
        <fullName evidence="5">Tetratricopeptide-like helical domain superfamily, DYW domain-containing protein</fullName>
    </submittedName>
</protein>
<dbReference type="GO" id="GO:0009451">
    <property type="term" value="P:RNA modification"/>
    <property type="evidence" value="ECO:0007669"/>
    <property type="project" value="InterPro"/>
</dbReference>
<feature type="repeat" description="PPR" evidence="3">
    <location>
        <begin position="245"/>
        <end position="279"/>
    </location>
</feature>
<dbReference type="GO" id="GO:0008270">
    <property type="term" value="F:zinc ion binding"/>
    <property type="evidence" value="ECO:0007669"/>
    <property type="project" value="InterPro"/>
</dbReference>
<dbReference type="Gramene" id="mRNA:HanXRQr2_Chr06g0271631">
    <property type="protein sequence ID" value="CDS:HanXRQr2_Chr06g0271631.1"/>
    <property type="gene ID" value="HanXRQr2_Chr06g0271631"/>
</dbReference>
<evidence type="ECO:0000259" key="4">
    <source>
        <dbReference type="Pfam" id="PF14432"/>
    </source>
</evidence>